<dbReference type="AlphaFoldDB" id="A0A8H7KD50"/>
<accession>A0A8H7KD50</accession>
<gene>
    <name evidence="2" type="ORF">IM811_018023</name>
</gene>
<feature type="region of interest" description="Disordered" evidence="1">
    <location>
        <begin position="1"/>
        <end position="44"/>
    </location>
</feature>
<comment type="caution">
    <text evidence="2">The sequence shown here is derived from an EMBL/GenBank/DDBJ whole genome shotgun (WGS) entry which is preliminary data.</text>
</comment>
<dbReference type="EMBL" id="JADCTT010000009">
    <property type="protein sequence ID" value="KAF9748518.1"/>
    <property type="molecule type" value="Genomic_DNA"/>
</dbReference>
<evidence type="ECO:0000313" key="2">
    <source>
        <dbReference type="EMBL" id="KAF9748518.1"/>
    </source>
</evidence>
<evidence type="ECO:0000313" key="3">
    <source>
        <dbReference type="Proteomes" id="UP000616885"/>
    </source>
</evidence>
<evidence type="ECO:0000256" key="1">
    <source>
        <dbReference type="SAM" id="MobiDB-lite"/>
    </source>
</evidence>
<protein>
    <submittedName>
        <fullName evidence="2">Uncharacterized protein</fullName>
    </submittedName>
</protein>
<dbReference type="Proteomes" id="UP000616885">
    <property type="component" value="Unassembled WGS sequence"/>
</dbReference>
<proteinExistence type="predicted"/>
<feature type="compositionally biased region" description="Low complexity" evidence="1">
    <location>
        <begin position="14"/>
        <end position="29"/>
    </location>
</feature>
<sequence length="133" mass="13743">MDPANASLLNPAGASRPYVAAPSSSSSPSSLPPANFPHDSHPRLSLVSPTRITAGSVVSALIGFSLGATQGATPHSCDFAPNMLTKCPTPPPGGISTIKPRTITRCKGDSRRFQDGSPDWFLELHGTVVGEHG</sequence>
<organism evidence="2 3">
    <name type="scientific">Bionectria ochroleuca</name>
    <name type="common">Gliocladium roseum</name>
    <dbReference type="NCBI Taxonomy" id="29856"/>
    <lineage>
        <taxon>Eukaryota</taxon>
        <taxon>Fungi</taxon>
        <taxon>Dikarya</taxon>
        <taxon>Ascomycota</taxon>
        <taxon>Pezizomycotina</taxon>
        <taxon>Sordariomycetes</taxon>
        <taxon>Hypocreomycetidae</taxon>
        <taxon>Hypocreales</taxon>
        <taxon>Bionectriaceae</taxon>
        <taxon>Clonostachys</taxon>
    </lineage>
</organism>
<reference evidence="2" key="1">
    <citation type="submission" date="2020-10" db="EMBL/GenBank/DDBJ databases">
        <title>High-Quality Genome Resource of Clonostachys rosea strain S41 by Oxford Nanopore Long-Read Sequencing.</title>
        <authorList>
            <person name="Wang H."/>
        </authorList>
    </citation>
    <scope>NUCLEOTIDE SEQUENCE</scope>
    <source>
        <strain evidence="2">S41</strain>
    </source>
</reference>
<name>A0A8H7KD50_BIOOC</name>